<dbReference type="GeneTree" id="ENSGT00390000018651"/>
<evidence type="ECO:0000256" key="6">
    <source>
        <dbReference type="SAM" id="Coils"/>
    </source>
</evidence>
<dbReference type="Proteomes" id="UP000694395">
    <property type="component" value="Chromosome 5"/>
</dbReference>
<feature type="transmembrane region" description="Helical" evidence="7">
    <location>
        <begin position="152"/>
        <end position="171"/>
    </location>
</feature>
<evidence type="ECO:0000313" key="8">
    <source>
        <dbReference type="Ensembl" id="ENSOMYP00000089642.2"/>
    </source>
</evidence>
<dbReference type="PANTHER" id="PTHR21355">
    <property type="entry name" value="G-PROTEIN COUPLED RECEPTOR-ASSOCIATED PROTEIN LMBRD2"/>
    <property type="match status" value="1"/>
</dbReference>
<evidence type="ECO:0000313" key="9">
    <source>
        <dbReference type="Proteomes" id="UP000694395"/>
    </source>
</evidence>
<feature type="transmembrane region" description="Helical" evidence="7">
    <location>
        <begin position="420"/>
        <end position="442"/>
    </location>
</feature>
<evidence type="ECO:0000256" key="2">
    <source>
        <dbReference type="ARBA" id="ARBA00010487"/>
    </source>
</evidence>
<keyword evidence="4 7" id="KW-1133">Transmembrane helix</keyword>
<feature type="transmembrane region" description="Helical" evidence="7">
    <location>
        <begin position="113"/>
        <end position="132"/>
    </location>
</feature>
<evidence type="ECO:0000256" key="7">
    <source>
        <dbReference type="SAM" id="Phobius"/>
    </source>
</evidence>
<dbReference type="Pfam" id="PF04791">
    <property type="entry name" value="LMBR1"/>
    <property type="match status" value="1"/>
</dbReference>
<protein>
    <submittedName>
        <fullName evidence="8">LMBR1 domain containing 2b</fullName>
    </submittedName>
</protein>
<feature type="transmembrane region" description="Helical" evidence="7">
    <location>
        <begin position="519"/>
        <end position="538"/>
    </location>
</feature>
<feature type="transmembrane region" description="Helical" evidence="7">
    <location>
        <begin position="6"/>
        <end position="22"/>
    </location>
</feature>
<feature type="transmembrane region" description="Helical" evidence="7">
    <location>
        <begin position="374"/>
        <end position="391"/>
    </location>
</feature>
<gene>
    <name evidence="8" type="primary">lmbrd2b</name>
</gene>
<organism evidence="8 9">
    <name type="scientific">Oncorhynchus mykiss</name>
    <name type="common">Rainbow trout</name>
    <name type="synonym">Salmo gairdneri</name>
    <dbReference type="NCBI Taxonomy" id="8022"/>
    <lineage>
        <taxon>Eukaryota</taxon>
        <taxon>Metazoa</taxon>
        <taxon>Chordata</taxon>
        <taxon>Craniata</taxon>
        <taxon>Vertebrata</taxon>
        <taxon>Euteleostomi</taxon>
        <taxon>Actinopterygii</taxon>
        <taxon>Neopterygii</taxon>
        <taxon>Teleostei</taxon>
        <taxon>Protacanthopterygii</taxon>
        <taxon>Salmoniformes</taxon>
        <taxon>Salmonidae</taxon>
        <taxon>Salmoninae</taxon>
        <taxon>Oncorhynchus</taxon>
    </lineage>
</organism>
<comment type="similarity">
    <text evidence="2">Belongs to the LIMR family.</text>
</comment>
<feature type="coiled-coil region" evidence="6">
    <location>
        <begin position="225"/>
        <end position="252"/>
    </location>
</feature>
<keyword evidence="6" id="KW-0175">Coiled coil</keyword>
<dbReference type="InterPro" id="IPR006876">
    <property type="entry name" value="LMBR1-like_membr_prot"/>
</dbReference>
<sequence length="662" mass="77581">MSGAALGIEIVVVFFLALFLLHRYADFRKQQRMVLFGTLLAWYLCFLIVFILPLDISTTIYKQCKIDHEEHPLYFPKFAYILTLCVFLDSVLKVCYKPWSYIPDGIMPVFWRVVYWTSQCLTWLLLPFMQSYARSGGFSITGKIKTALIENAIYYGTYLLIFGSLLIYVAVHPQYELQTIGITAANTWGLFLLVLLLGYGLVEIPRSYWNASRRGHLLIKTYFKAAKLMTEKADAQENLEDVMEEVRKVQESIKYNHPLRKIDGCPVDYQEKMGRNMDDYEDFDDKQNTYPSEKSLVKLHKQVIYAVQRHNRTRVQWLILLQQAMHLEDVAKNETSSAHQFVRSFPSTEPTSWLSRYFYTPTVEWYWECLLKHWFYRLLAVVLSLFSVAVVWSECTFFSTRPVLSLFAVFIQLAERDYNYLYIEMACFITIFFLCTCVYSTVFRIRVFNYYYLASHHQTDAYSLQFSGMLFCRLTPPLCLNFLGLIHMDSAISHQQKEQTAYTSIMGSMRVLSFIANGFYIYYPMLILLLCIATYFSLGTRCLNLLGFQQFVGDNEMTSDLIDEGKELIRREKRKLQRIEDGENRRREWKERYGNTREDTARNRIRNEAAEMTETNYSDTTCVCVCVVKHIQYAHCASPCCRHVPGRYLSMSSSRSRIFDDV</sequence>
<evidence type="ECO:0000256" key="3">
    <source>
        <dbReference type="ARBA" id="ARBA00022692"/>
    </source>
</evidence>
<dbReference type="GO" id="GO:0071875">
    <property type="term" value="P:adrenergic receptor signaling pathway"/>
    <property type="evidence" value="ECO:0007669"/>
    <property type="project" value="TreeGrafter"/>
</dbReference>
<dbReference type="AlphaFoldDB" id="A0A8C7U611"/>
<evidence type="ECO:0000256" key="4">
    <source>
        <dbReference type="ARBA" id="ARBA00022989"/>
    </source>
</evidence>
<reference evidence="8" key="3">
    <citation type="submission" date="2025-09" db="UniProtKB">
        <authorList>
            <consortium name="Ensembl"/>
        </authorList>
    </citation>
    <scope>IDENTIFICATION</scope>
</reference>
<feature type="transmembrane region" description="Helical" evidence="7">
    <location>
        <begin position="34"/>
        <end position="54"/>
    </location>
</feature>
<evidence type="ECO:0000256" key="1">
    <source>
        <dbReference type="ARBA" id="ARBA00004141"/>
    </source>
</evidence>
<name>A0A8C7U611_ONCMY</name>
<proteinExistence type="inferred from homology"/>
<keyword evidence="9" id="KW-1185">Reference proteome</keyword>
<dbReference type="PANTHER" id="PTHR21355:SF0">
    <property type="entry name" value="G-PROTEIN COUPLED RECEPTOR-ASSOCIATED PROTEIN LMBRD2"/>
    <property type="match status" value="1"/>
</dbReference>
<reference evidence="8" key="2">
    <citation type="submission" date="2025-08" db="UniProtKB">
        <authorList>
            <consortium name="Ensembl"/>
        </authorList>
    </citation>
    <scope>IDENTIFICATION</scope>
</reference>
<evidence type="ECO:0000256" key="5">
    <source>
        <dbReference type="ARBA" id="ARBA00023136"/>
    </source>
</evidence>
<dbReference type="Ensembl" id="ENSOMYT00000097601.2">
    <property type="protein sequence ID" value="ENSOMYP00000089642.2"/>
    <property type="gene ID" value="ENSOMYG00000041315.2"/>
</dbReference>
<keyword evidence="3 7" id="KW-0812">Transmembrane</keyword>
<reference evidence="8" key="1">
    <citation type="submission" date="2020-07" db="EMBL/GenBank/DDBJ databases">
        <title>A long reads based de novo assembly of the rainbow trout Arlee double haploid line genome.</title>
        <authorList>
            <person name="Gao G."/>
            <person name="Palti Y."/>
        </authorList>
    </citation>
    <scope>NUCLEOTIDE SEQUENCE [LARGE SCALE GENOMIC DNA]</scope>
</reference>
<dbReference type="InterPro" id="IPR051584">
    <property type="entry name" value="GPCR-associated_LMBR1"/>
</dbReference>
<keyword evidence="5 7" id="KW-0472">Membrane</keyword>
<accession>A0A8C7U611</accession>
<dbReference type="GO" id="GO:0016020">
    <property type="term" value="C:membrane"/>
    <property type="evidence" value="ECO:0007669"/>
    <property type="project" value="UniProtKB-SubCell"/>
</dbReference>
<feature type="transmembrane region" description="Helical" evidence="7">
    <location>
        <begin position="183"/>
        <end position="202"/>
    </location>
</feature>
<comment type="subcellular location">
    <subcellularLocation>
        <location evidence="1">Membrane</location>
        <topology evidence="1">Multi-pass membrane protein</topology>
    </subcellularLocation>
</comment>